<gene>
    <name evidence="2" type="ORF">QFZ34_003226</name>
</gene>
<evidence type="ECO:0008006" key="4">
    <source>
        <dbReference type="Google" id="ProtNLM"/>
    </source>
</evidence>
<keyword evidence="3" id="KW-1185">Reference proteome</keyword>
<reference evidence="2 3" key="1">
    <citation type="submission" date="2023-07" db="EMBL/GenBank/DDBJ databases">
        <title>Comparative genomics of wheat-associated soil bacteria to identify genetic determinants of phenazine resistance.</title>
        <authorList>
            <person name="Mouncey N."/>
        </authorList>
    </citation>
    <scope>NUCLEOTIDE SEQUENCE [LARGE SCALE GENOMIC DNA]</scope>
    <source>
        <strain evidence="2 3">W4I11</strain>
    </source>
</reference>
<dbReference type="PROSITE" id="PS51257">
    <property type="entry name" value="PROKAR_LIPOPROTEIN"/>
    <property type="match status" value="1"/>
</dbReference>
<keyword evidence="1" id="KW-0732">Signal</keyword>
<dbReference type="RefSeq" id="WP_307282516.1">
    <property type="nucleotide sequence ID" value="NZ_JAUSZT010000003.1"/>
</dbReference>
<dbReference type="Proteomes" id="UP001237780">
    <property type="component" value="Unassembled WGS sequence"/>
</dbReference>
<dbReference type="EMBL" id="JAUSZT010000003">
    <property type="protein sequence ID" value="MDQ0998044.1"/>
    <property type="molecule type" value="Genomic_DNA"/>
</dbReference>
<proteinExistence type="predicted"/>
<evidence type="ECO:0000313" key="3">
    <source>
        <dbReference type="Proteomes" id="UP001237780"/>
    </source>
</evidence>
<organism evidence="2 3">
    <name type="scientific">Phyllobacterium ifriqiyense</name>
    <dbReference type="NCBI Taxonomy" id="314238"/>
    <lineage>
        <taxon>Bacteria</taxon>
        <taxon>Pseudomonadati</taxon>
        <taxon>Pseudomonadota</taxon>
        <taxon>Alphaproteobacteria</taxon>
        <taxon>Hyphomicrobiales</taxon>
        <taxon>Phyllobacteriaceae</taxon>
        <taxon>Phyllobacterium</taxon>
    </lineage>
</organism>
<comment type="caution">
    <text evidence="2">The sequence shown here is derived from an EMBL/GenBank/DDBJ whole genome shotgun (WGS) entry which is preliminary data.</text>
</comment>
<name>A0ABU0SB98_9HYPH</name>
<feature type="chain" id="PRO_5045370710" description="Lipoprotein" evidence="1">
    <location>
        <begin position="22"/>
        <end position="142"/>
    </location>
</feature>
<protein>
    <recommendedName>
        <fullName evidence="4">Lipoprotein</fullName>
    </recommendedName>
</protein>
<evidence type="ECO:0000256" key="1">
    <source>
        <dbReference type="SAM" id="SignalP"/>
    </source>
</evidence>
<accession>A0ABU0SB98</accession>
<feature type="signal peptide" evidence="1">
    <location>
        <begin position="1"/>
        <end position="21"/>
    </location>
</feature>
<evidence type="ECO:0000313" key="2">
    <source>
        <dbReference type="EMBL" id="MDQ0998044.1"/>
    </source>
</evidence>
<sequence>MKLSKLVACFLTLATTGCATTYEGHGLTDASKVSGNVTVKSGRMTYVDQLLSYDEACREGGPVSMKVMRLPKNGKIGFSTVRNQPVTLPKSAKFYHCNNKKLMHINAVYMSKPGFVGNDSVTIRNLGVGFTQDVTAHITVTK</sequence>